<dbReference type="InterPro" id="IPR051311">
    <property type="entry name" value="DedA_domain"/>
</dbReference>
<accession>A0A292YKQ3</accession>
<evidence type="ECO:0000313" key="5">
    <source>
        <dbReference type="Proteomes" id="UP000217785"/>
    </source>
</evidence>
<dbReference type="EMBL" id="BDUF01000029">
    <property type="protein sequence ID" value="GAX89756.1"/>
    <property type="molecule type" value="Genomic_DNA"/>
</dbReference>
<dbReference type="GO" id="GO:0005886">
    <property type="term" value="C:plasma membrane"/>
    <property type="evidence" value="ECO:0007669"/>
    <property type="project" value="TreeGrafter"/>
</dbReference>
<feature type="transmembrane region" description="Helical" evidence="2">
    <location>
        <begin position="135"/>
        <end position="154"/>
    </location>
</feature>
<evidence type="ECO:0000259" key="3">
    <source>
        <dbReference type="Pfam" id="PF09335"/>
    </source>
</evidence>
<comment type="similarity">
    <text evidence="1">Belongs to the DedA family.</text>
</comment>
<dbReference type="OrthoDB" id="9782291at2"/>
<dbReference type="PANTHER" id="PTHR42709:SF9">
    <property type="entry name" value="ALKALINE PHOSPHATASE LIKE PROTEIN"/>
    <property type="match status" value="1"/>
</dbReference>
<protein>
    <submittedName>
        <fullName evidence="4">Alkaline phosphatase</fullName>
    </submittedName>
</protein>
<reference evidence="5" key="1">
    <citation type="submission" date="2017-07" db="EMBL/GenBank/DDBJ databases">
        <title>Draft genome sequence of Effusibacillus lacus strain skLN1.</title>
        <authorList>
            <person name="Watanabe M."/>
            <person name="Kojima H."/>
            <person name="Fukui M."/>
        </authorList>
    </citation>
    <scope>NUCLEOTIDE SEQUENCE [LARGE SCALE GENOMIC DNA]</scope>
    <source>
        <strain evidence="5">skLN1</strain>
    </source>
</reference>
<dbReference type="InterPro" id="IPR032816">
    <property type="entry name" value="VTT_dom"/>
</dbReference>
<dbReference type="RefSeq" id="WP_096181453.1">
    <property type="nucleotide sequence ID" value="NZ_BDUF01000029.1"/>
</dbReference>
<dbReference type="Pfam" id="PF09335">
    <property type="entry name" value="VTT_dom"/>
    <property type="match status" value="1"/>
</dbReference>
<sequence length="200" mass="22745">MTIEQTVLELLSVYGYIALFLSLVLGIVGLPIPDEVIMTYVGFLVSQGTMKFSAALFTAFAGSVVGMTISYSLGRYFGFPLIRRFGKHIGIKEAHWQKVQTWYEKFGPFVLMIGYFLPGIRHLTAFSAGTSRMRVISFGMYAYTGGFIWALTFISLGRVLGEHWNLLFVYLHRYGVWILPPLLLLFLGIFLVYRRKKKLS</sequence>
<keyword evidence="2" id="KW-0812">Transmembrane</keyword>
<feature type="transmembrane region" description="Helical" evidence="2">
    <location>
        <begin position="174"/>
        <end position="193"/>
    </location>
</feature>
<feature type="transmembrane region" description="Helical" evidence="2">
    <location>
        <begin position="13"/>
        <end position="32"/>
    </location>
</feature>
<keyword evidence="5" id="KW-1185">Reference proteome</keyword>
<name>A0A292YKQ3_9BACL</name>
<proteinExistence type="inferred from homology"/>
<dbReference type="Proteomes" id="UP000217785">
    <property type="component" value="Unassembled WGS sequence"/>
</dbReference>
<keyword evidence="2" id="KW-0472">Membrane</keyword>
<feature type="transmembrane region" description="Helical" evidence="2">
    <location>
        <begin position="52"/>
        <end position="73"/>
    </location>
</feature>
<dbReference type="AlphaFoldDB" id="A0A292YKQ3"/>
<gene>
    <name evidence="4" type="ORF">EFBL_1381</name>
</gene>
<keyword evidence="2" id="KW-1133">Transmembrane helix</keyword>
<evidence type="ECO:0000256" key="2">
    <source>
        <dbReference type="SAM" id="Phobius"/>
    </source>
</evidence>
<evidence type="ECO:0000313" key="4">
    <source>
        <dbReference type="EMBL" id="GAX89756.1"/>
    </source>
</evidence>
<comment type="caution">
    <text evidence="4">The sequence shown here is derived from an EMBL/GenBank/DDBJ whole genome shotgun (WGS) entry which is preliminary data.</text>
</comment>
<organism evidence="4 5">
    <name type="scientific">Effusibacillus lacus</name>
    <dbReference type="NCBI Taxonomy" id="1348429"/>
    <lineage>
        <taxon>Bacteria</taxon>
        <taxon>Bacillati</taxon>
        <taxon>Bacillota</taxon>
        <taxon>Bacilli</taxon>
        <taxon>Bacillales</taxon>
        <taxon>Alicyclobacillaceae</taxon>
        <taxon>Effusibacillus</taxon>
    </lineage>
</organism>
<dbReference type="PANTHER" id="PTHR42709">
    <property type="entry name" value="ALKALINE PHOSPHATASE LIKE PROTEIN"/>
    <property type="match status" value="1"/>
</dbReference>
<feature type="domain" description="VTT" evidence="3">
    <location>
        <begin position="32"/>
        <end position="158"/>
    </location>
</feature>
<evidence type="ECO:0000256" key="1">
    <source>
        <dbReference type="ARBA" id="ARBA00010792"/>
    </source>
</evidence>